<dbReference type="AlphaFoldDB" id="A0A8X6YE25"/>
<dbReference type="Proteomes" id="UP000886998">
    <property type="component" value="Unassembled WGS sequence"/>
</dbReference>
<name>A0A8X6YE25_9ARAC</name>
<comment type="caution">
    <text evidence="1">The sequence shown here is derived from an EMBL/GenBank/DDBJ whole genome shotgun (WGS) entry which is preliminary data.</text>
</comment>
<sequence length="161" mass="18927">MASTSSYNSRYKFKLFTVSVFTPNPTKHFVKCTIQFLNRILKKRGIIRSNPKKKNQIPNRKCQSRFSSTSRQDRRWTIRASTCLRQDITPPLNSSTLQSRSFGRRNKKREVNSFPPLSELLECKLSLRGVLFKLSLKLYRCDRYSSSSFLRRDVRLMTYSA</sequence>
<dbReference type="EMBL" id="BMAV01018652">
    <property type="protein sequence ID" value="GFY71171.1"/>
    <property type="molecule type" value="Genomic_DNA"/>
</dbReference>
<accession>A0A8X6YE25</accession>
<evidence type="ECO:0000313" key="1">
    <source>
        <dbReference type="EMBL" id="GFY71171.1"/>
    </source>
</evidence>
<evidence type="ECO:0000313" key="2">
    <source>
        <dbReference type="Proteomes" id="UP000886998"/>
    </source>
</evidence>
<organism evidence="1 2">
    <name type="scientific">Trichonephila inaurata madagascariensis</name>
    <dbReference type="NCBI Taxonomy" id="2747483"/>
    <lineage>
        <taxon>Eukaryota</taxon>
        <taxon>Metazoa</taxon>
        <taxon>Ecdysozoa</taxon>
        <taxon>Arthropoda</taxon>
        <taxon>Chelicerata</taxon>
        <taxon>Arachnida</taxon>
        <taxon>Araneae</taxon>
        <taxon>Araneomorphae</taxon>
        <taxon>Entelegynae</taxon>
        <taxon>Araneoidea</taxon>
        <taxon>Nephilidae</taxon>
        <taxon>Trichonephila</taxon>
        <taxon>Trichonephila inaurata</taxon>
    </lineage>
</organism>
<keyword evidence="2" id="KW-1185">Reference proteome</keyword>
<protein>
    <submittedName>
        <fullName evidence="1">Uncharacterized protein</fullName>
    </submittedName>
</protein>
<proteinExistence type="predicted"/>
<gene>
    <name evidence="1" type="ORF">TNIN_193091</name>
</gene>
<reference evidence="1" key="1">
    <citation type="submission" date="2020-08" db="EMBL/GenBank/DDBJ databases">
        <title>Multicomponent nature underlies the extraordinary mechanical properties of spider dragline silk.</title>
        <authorList>
            <person name="Kono N."/>
            <person name="Nakamura H."/>
            <person name="Mori M."/>
            <person name="Yoshida Y."/>
            <person name="Ohtoshi R."/>
            <person name="Malay A.D."/>
            <person name="Moran D.A.P."/>
            <person name="Tomita M."/>
            <person name="Numata K."/>
            <person name="Arakawa K."/>
        </authorList>
    </citation>
    <scope>NUCLEOTIDE SEQUENCE</scope>
</reference>